<dbReference type="Pfam" id="PF19939">
    <property type="entry name" value="DUF6401"/>
    <property type="match status" value="1"/>
</dbReference>
<name>A0A3N0EC61_9ACTN</name>
<organism evidence="1 2">
    <name type="scientific">Halostreptopolyspora alba</name>
    <dbReference type="NCBI Taxonomy" id="2487137"/>
    <lineage>
        <taxon>Bacteria</taxon>
        <taxon>Bacillati</taxon>
        <taxon>Actinomycetota</taxon>
        <taxon>Actinomycetes</taxon>
        <taxon>Streptosporangiales</taxon>
        <taxon>Nocardiopsidaceae</taxon>
        <taxon>Halostreptopolyspora</taxon>
    </lineage>
</organism>
<protein>
    <submittedName>
        <fullName evidence="1">Uncharacterized protein</fullName>
    </submittedName>
</protein>
<comment type="caution">
    <text evidence="1">The sequence shown here is derived from an EMBL/GenBank/DDBJ whole genome shotgun (WGS) entry which is preliminary data.</text>
</comment>
<dbReference type="InterPro" id="IPR045647">
    <property type="entry name" value="DUF6401"/>
</dbReference>
<sequence>MRNGFFADCPLTRLSRDFDLFASESVSADPALTAELDQHAAAVRDSILADRVEVTRRSLVHYLQGFIDGCRERGWDSSSVEYDWETLRVLAICRMAKEYGFVR</sequence>
<keyword evidence="2" id="KW-1185">Reference proteome</keyword>
<dbReference type="EMBL" id="RJMB01000006">
    <property type="protein sequence ID" value="RNL85430.1"/>
    <property type="molecule type" value="Genomic_DNA"/>
</dbReference>
<dbReference type="OrthoDB" id="3853819at2"/>
<proteinExistence type="predicted"/>
<evidence type="ECO:0000313" key="2">
    <source>
        <dbReference type="Proteomes" id="UP000269198"/>
    </source>
</evidence>
<dbReference type="RefSeq" id="WP_123200687.1">
    <property type="nucleotide sequence ID" value="NZ_RJMB01000006.1"/>
</dbReference>
<gene>
    <name evidence="1" type="ORF">EFW17_08005</name>
</gene>
<evidence type="ECO:0000313" key="1">
    <source>
        <dbReference type="EMBL" id="RNL85430.1"/>
    </source>
</evidence>
<accession>A0A3N0EC61</accession>
<dbReference type="AlphaFoldDB" id="A0A3N0EC61"/>
<reference evidence="1 2" key="1">
    <citation type="submission" date="2018-11" db="EMBL/GenBank/DDBJ databases">
        <title>The genome draft of YIM 96095.</title>
        <authorList>
            <person name="Tang S.-K."/>
            <person name="Chunyu W.-X."/>
            <person name="Feng Y.-Z."/>
        </authorList>
    </citation>
    <scope>NUCLEOTIDE SEQUENCE [LARGE SCALE GENOMIC DNA]</scope>
    <source>
        <strain evidence="1 2">YIM 96095</strain>
    </source>
</reference>
<dbReference type="Proteomes" id="UP000269198">
    <property type="component" value="Unassembled WGS sequence"/>
</dbReference>